<feature type="domain" description="AprE-like beta-barrel" evidence="12">
    <location>
        <begin position="356"/>
        <end position="445"/>
    </location>
</feature>
<comment type="similarity">
    <text evidence="2 9">Belongs to the membrane fusion protein (MFP) (TC 8.A.1) family.</text>
</comment>
<dbReference type="Proteomes" id="UP001569428">
    <property type="component" value="Unassembled WGS sequence"/>
</dbReference>
<protein>
    <recommendedName>
        <fullName evidence="9">Membrane fusion protein (MFP) family protein</fullName>
    </recommendedName>
</protein>
<evidence type="ECO:0000256" key="9">
    <source>
        <dbReference type="RuleBase" id="RU365093"/>
    </source>
</evidence>
<comment type="caution">
    <text evidence="13">The sequence shown here is derived from an EMBL/GenBank/DDBJ whole genome shotgun (WGS) entry which is preliminary data.</text>
</comment>
<dbReference type="EMBL" id="JBGMEK010000006">
    <property type="protein sequence ID" value="MFA0810167.1"/>
    <property type="molecule type" value="Genomic_DNA"/>
</dbReference>
<evidence type="ECO:0000256" key="5">
    <source>
        <dbReference type="ARBA" id="ARBA00022519"/>
    </source>
</evidence>
<keyword evidence="3 9" id="KW-0813">Transport</keyword>
<keyword evidence="6 9" id="KW-0812">Transmembrane</keyword>
<dbReference type="Pfam" id="PF26002">
    <property type="entry name" value="Beta-barrel_AprE"/>
    <property type="match status" value="1"/>
</dbReference>
<dbReference type="Pfam" id="PF25994">
    <property type="entry name" value="HH_AprE"/>
    <property type="match status" value="1"/>
</dbReference>
<keyword evidence="10" id="KW-0175">Coiled coil</keyword>
<comment type="subcellular location">
    <subcellularLocation>
        <location evidence="1 9">Cell inner membrane</location>
        <topology evidence="1 9">Single-pass membrane protein</topology>
    </subcellularLocation>
</comment>
<keyword evidence="14" id="KW-1185">Reference proteome</keyword>
<dbReference type="Gene3D" id="2.40.30.170">
    <property type="match status" value="1"/>
</dbReference>
<dbReference type="InterPro" id="IPR058982">
    <property type="entry name" value="Beta-barrel_AprE"/>
</dbReference>
<evidence type="ECO:0000313" key="13">
    <source>
        <dbReference type="EMBL" id="MFA0810167.1"/>
    </source>
</evidence>
<feature type="transmembrane region" description="Helical" evidence="9">
    <location>
        <begin position="38"/>
        <end position="59"/>
    </location>
</feature>
<proteinExistence type="inferred from homology"/>
<evidence type="ECO:0000256" key="8">
    <source>
        <dbReference type="ARBA" id="ARBA00023136"/>
    </source>
</evidence>
<evidence type="ECO:0000256" key="6">
    <source>
        <dbReference type="ARBA" id="ARBA00022692"/>
    </source>
</evidence>
<reference evidence="13 14" key="1">
    <citation type="submission" date="2024-08" db="EMBL/GenBank/DDBJ databases">
        <authorList>
            <person name="Ishaq N."/>
        </authorList>
    </citation>
    <scope>NUCLEOTIDE SEQUENCE [LARGE SCALE GENOMIC DNA]</scope>
    <source>
        <strain evidence="13 14">DSM 18651</strain>
    </source>
</reference>
<dbReference type="InterPro" id="IPR058781">
    <property type="entry name" value="HH_AprE-like"/>
</dbReference>
<evidence type="ECO:0000256" key="4">
    <source>
        <dbReference type="ARBA" id="ARBA00022475"/>
    </source>
</evidence>
<organism evidence="13 14">
    <name type="scientific">Microbulbifer epialgicus</name>
    <dbReference type="NCBI Taxonomy" id="393907"/>
    <lineage>
        <taxon>Bacteria</taxon>
        <taxon>Pseudomonadati</taxon>
        <taxon>Pseudomonadota</taxon>
        <taxon>Gammaproteobacteria</taxon>
        <taxon>Cellvibrionales</taxon>
        <taxon>Microbulbiferaceae</taxon>
        <taxon>Microbulbifer</taxon>
    </lineage>
</organism>
<dbReference type="RefSeq" id="WP_371837779.1">
    <property type="nucleotide sequence ID" value="NZ_JBGMEK010000006.1"/>
</dbReference>
<dbReference type="PANTHER" id="PTHR30386">
    <property type="entry name" value="MEMBRANE FUSION SUBUNIT OF EMRAB-TOLC MULTIDRUG EFFLUX PUMP"/>
    <property type="match status" value="1"/>
</dbReference>
<feature type="domain" description="AprE-like long alpha-helical hairpin" evidence="11">
    <location>
        <begin position="166"/>
        <end position="311"/>
    </location>
</feature>
<evidence type="ECO:0000256" key="3">
    <source>
        <dbReference type="ARBA" id="ARBA00022448"/>
    </source>
</evidence>
<dbReference type="PRINTS" id="PR01490">
    <property type="entry name" value="RTXTOXIND"/>
</dbReference>
<sequence>MMRFWSRFNVRHWVKRRNAVLDFVPAALEVERSPPNPLGLWVINTICLFFTIAILWAIFGKIDIVAVAEGTVIPDGKVKTIQAKELSVVRRIHVREGSHVQAGDPLITLDATNATADKERLKNELEVSYARLIREKVFNKYLPQLRETRGNIIEQSLKELEESLLQAGVQEQVSFQRTLLRGYFSDYLSEIDLIEQQITSKQQELSMSHALVRKAEKTLPILTERTESLRKLLDKKMVARDRYLELEQQRINAEEELVLERERIGQYSSQILELNLQASALLNNALYKSYSQQEELERNISAQKKELDKAKLRSEQQVIRAPISGAVQELAIHTEDAVLEPAQALMQIVPADSTLQVQAWILNKDIGFVEEGHPVTVKVSTYNFTKYGTVAGVVVNLSRDAVMDEEQGYRYLCDIELHAQELKQHSKRDLLLRAGMHVVAEVKTGKRNIYEYFTKPVRESLAGSFVER</sequence>
<evidence type="ECO:0000256" key="2">
    <source>
        <dbReference type="ARBA" id="ARBA00009477"/>
    </source>
</evidence>
<evidence type="ECO:0000259" key="11">
    <source>
        <dbReference type="Pfam" id="PF25994"/>
    </source>
</evidence>
<evidence type="ECO:0000313" key="14">
    <source>
        <dbReference type="Proteomes" id="UP001569428"/>
    </source>
</evidence>
<accession>A0ABV4NWR1</accession>
<gene>
    <name evidence="13" type="ORF">ACCI49_04475</name>
</gene>
<name>A0ABV4NWR1_9GAMM</name>
<evidence type="ECO:0000259" key="12">
    <source>
        <dbReference type="Pfam" id="PF26002"/>
    </source>
</evidence>
<dbReference type="PANTHER" id="PTHR30386:SF27">
    <property type="entry name" value="MEMBRANE FUSION PROTEIN (MFP) FAMILY PROTEIN"/>
    <property type="match status" value="1"/>
</dbReference>
<evidence type="ECO:0000256" key="10">
    <source>
        <dbReference type="SAM" id="Coils"/>
    </source>
</evidence>
<dbReference type="InterPro" id="IPR050739">
    <property type="entry name" value="MFP"/>
</dbReference>
<evidence type="ECO:0000256" key="7">
    <source>
        <dbReference type="ARBA" id="ARBA00022989"/>
    </source>
</evidence>
<dbReference type="NCBIfam" id="TIGR01843">
    <property type="entry name" value="type_I_hlyD"/>
    <property type="match status" value="1"/>
</dbReference>
<dbReference type="InterPro" id="IPR010129">
    <property type="entry name" value="T1SS_HlyD"/>
</dbReference>
<keyword evidence="4 9" id="KW-1003">Cell membrane</keyword>
<feature type="coiled-coil region" evidence="10">
    <location>
        <begin position="229"/>
        <end position="263"/>
    </location>
</feature>
<keyword evidence="8 9" id="KW-0472">Membrane</keyword>
<keyword evidence="5 9" id="KW-0997">Cell inner membrane</keyword>
<evidence type="ECO:0000256" key="1">
    <source>
        <dbReference type="ARBA" id="ARBA00004377"/>
    </source>
</evidence>
<keyword evidence="7 9" id="KW-1133">Transmembrane helix</keyword>